<protein>
    <recommendedName>
        <fullName evidence="1">Immunoglobulin domain-containing protein</fullName>
    </recommendedName>
</protein>
<accession>A0A8C1T2H0</accession>
<dbReference type="PANTHER" id="PTHR21063:SF4">
    <property type="entry name" value="CD48 ANTIGEN-RELATED"/>
    <property type="match status" value="1"/>
</dbReference>
<proteinExistence type="predicted"/>
<dbReference type="InterPro" id="IPR036179">
    <property type="entry name" value="Ig-like_dom_sf"/>
</dbReference>
<dbReference type="Ensembl" id="ENSCCRT00015017082.1">
    <property type="protein sequence ID" value="ENSCCRP00015016499.1"/>
    <property type="gene ID" value="ENSCCRG00015007283.1"/>
</dbReference>
<dbReference type="SMART" id="SM00409">
    <property type="entry name" value="IG"/>
    <property type="match status" value="4"/>
</dbReference>
<dbReference type="InterPro" id="IPR013106">
    <property type="entry name" value="Ig_V-set"/>
</dbReference>
<sequence length="447" mass="49299">MEGESVTLHTGVETNQQDRIRWYFNDTRIAQITGYISFICTDVQCNEGTGRFRDRLKLNNQTGSLTIMNARTTDSGDYKLLFSNGNIKTFSVTVTGASGVDTDIMSVSVMEGDSVTLHTGVETNQQDRIRWYFNDTRIAQITGDLSKTCTDVQCNKGTERFRDRLKLDNQTGSLTIMNITNTDSGLYKARMSNGIIKKFNVTVTGASGVDTDIMSVSVMEGDSVTLHTGVETNQQDRIRWYFGDTRIAQISGDFSKTCTDVQCNEGTERFRDRLKLDHQTGSLTIMNITNTDSGVYKAHMSNDIIKKFNVTVTGASGDDTDIMSVSVMEGDSVTLHTGVETNQQDRIRWYFGDTRIAQITGDLRKICTDVQCNEGTERFRDRLKLDHQTGSLTIMNTGITDSGVYKLLMSNDIIKTFSVTVTAVSDSTAAASAVGAAVLLVAAACMM</sequence>
<dbReference type="AlphaFoldDB" id="A0A8C1T2H0"/>
<dbReference type="Proteomes" id="UP000694700">
    <property type="component" value="Unplaced"/>
</dbReference>
<organism evidence="2 3">
    <name type="scientific">Cyprinus carpio</name>
    <name type="common">Common carp</name>
    <dbReference type="NCBI Taxonomy" id="7962"/>
    <lineage>
        <taxon>Eukaryota</taxon>
        <taxon>Metazoa</taxon>
        <taxon>Chordata</taxon>
        <taxon>Craniata</taxon>
        <taxon>Vertebrata</taxon>
        <taxon>Euteleostomi</taxon>
        <taxon>Actinopterygii</taxon>
        <taxon>Neopterygii</taxon>
        <taxon>Teleostei</taxon>
        <taxon>Ostariophysi</taxon>
        <taxon>Cypriniformes</taxon>
        <taxon>Cyprinidae</taxon>
        <taxon>Cyprininae</taxon>
        <taxon>Cyprinus</taxon>
    </lineage>
</organism>
<dbReference type="Gene3D" id="2.60.40.10">
    <property type="entry name" value="Immunoglobulins"/>
    <property type="match status" value="4"/>
</dbReference>
<dbReference type="Pfam" id="PF07686">
    <property type="entry name" value="V-set"/>
    <property type="match status" value="4"/>
</dbReference>
<feature type="domain" description="Immunoglobulin" evidence="1">
    <location>
        <begin position="213"/>
        <end position="313"/>
    </location>
</feature>
<reference evidence="2" key="1">
    <citation type="submission" date="2025-08" db="UniProtKB">
        <authorList>
            <consortium name="Ensembl"/>
        </authorList>
    </citation>
    <scope>IDENTIFICATION</scope>
</reference>
<dbReference type="SUPFAM" id="SSF48726">
    <property type="entry name" value="Immunoglobulin"/>
    <property type="match status" value="4"/>
</dbReference>
<feature type="domain" description="Immunoglobulin" evidence="1">
    <location>
        <begin position="1"/>
        <end position="95"/>
    </location>
</feature>
<dbReference type="InterPro" id="IPR013783">
    <property type="entry name" value="Ig-like_fold"/>
</dbReference>
<name>A0A8C1T2H0_CYPCA</name>
<evidence type="ECO:0000313" key="2">
    <source>
        <dbReference type="Ensembl" id="ENSCCRP00015016499.1"/>
    </source>
</evidence>
<evidence type="ECO:0000259" key="1">
    <source>
        <dbReference type="SMART" id="SM00409"/>
    </source>
</evidence>
<dbReference type="InterPro" id="IPR003599">
    <property type="entry name" value="Ig_sub"/>
</dbReference>
<evidence type="ECO:0000313" key="3">
    <source>
        <dbReference type="Proteomes" id="UP000694700"/>
    </source>
</evidence>
<dbReference type="PANTHER" id="PTHR21063">
    <property type="entry name" value="LFA-3"/>
    <property type="match status" value="1"/>
</dbReference>
<feature type="domain" description="Immunoglobulin" evidence="1">
    <location>
        <begin position="322"/>
        <end position="422"/>
    </location>
</feature>
<feature type="domain" description="Immunoglobulin" evidence="1">
    <location>
        <begin position="104"/>
        <end position="204"/>
    </location>
</feature>